<accession>A0A6P5LLX5</accession>
<keyword evidence="2" id="KW-1003">Cell membrane</keyword>
<dbReference type="InterPro" id="IPR013783">
    <property type="entry name" value="Ig-like_fold"/>
</dbReference>
<dbReference type="Pfam" id="PF07654">
    <property type="entry name" value="C1-set"/>
    <property type="match status" value="1"/>
</dbReference>
<dbReference type="PROSITE" id="PS50835">
    <property type="entry name" value="IG_LIKE"/>
    <property type="match status" value="1"/>
</dbReference>
<feature type="chain" id="PRO_5028302915" evidence="8">
    <location>
        <begin position="35"/>
        <end position="361"/>
    </location>
</feature>
<dbReference type="SUPFAM" id="SSF54452">
    <property type="entry name" value="MHC antigen-recognition domain"/>
    <property type="match status" value="1"/>
</dbReference>
<dbReference type="PANTHER" id="PTHR16675:SF67">
    <property type="entry name" value="IG-LIKE DOMAIN-CONTAINING PROTEIN"/>
    <property type="match status" value="1"/>
</dbReference>
<dbReference type="Proteomes" id="UP000515140">
    <property type="component" value="Unplaced"/>
</dbReference>
<dbReference type="Gene3D" id="2.60.40.10">
    <property type="entry name" value="Immunoglobulins"/>
    <property type="match status" value="1"/>
</dbReference>
<dbReference type="Pfam" id="PF00129">
    <property type="entry name" value="MHC_I"/>
    <property type="match status" value="1"/>
</dbReference>
<keyword evidence="7" id="KW-0812">Transmembrane</keyword>
<dbReference type="Gene3D" id="3.30.500.10">
    <property type="entry name" value="MHC class I-like antigen recognition-like"/>
    <property type="match status" value="1"/>
</dbReference>
<keyword evidence="3 8" id="KW-0732">Signal</keyword>
<feature type="domain" description="Ig-like" evidence="9">
    <location>
        <begin position="212"/>
        <end position="292"/>
    </location>
</feature>
<dbReference type="InterPro" id="IPR050208">
    <property type="entry name" value="MHC_class-I_related"/>
</dbReference>
<protein>
    <submittedName>
        <fullName evidence="11">Zinc-alpha-2-glycoprotein-like</fullName>
    </submittedName>
</protein>
<dbReference type="GO" id="GO:0009897">
    <property type="term" value="C:external side of plasma membrane"/>
    <property type="evidence" value="ECO:0007669"/>
    <property type="project" value="TreeGrafter"/>
</dbReference>
<comment type="subcellular location">
    <subcellularLocation>
        <location evidence="1">Cell membrane</location>
    </subcellularLocation>
</comment>
<name>A0A6P5LLX5_PHACI</name>
<evidence type="ECO:0000256" key="3">
    <source>
        <dbReference type="ARBA" id="ARBA00022729"/>
    </source>
</evidence>
<dbReference type="InterPro" id="IPR037055">
    <property type="entry name" value="MHC_I-like_Ag-recog_sf"/>
</dbReference>
<keyword evidence="10" id="KW-1185">Reference proteome</keyword>
<keyword evidence="6" id="KW-0325">Glycoprotein</keyword>
<dbReference type="InterPro" id="IPR007110">
    <property type="entry name" value="Ig-like_dom"/>
</dbReference>
<keyword evidence="7" id="KW-1133">Transmembrane helix</keyword>
<dbReference type="InParanoid" id="A0A6P5LLX5"/>
<evidence type="ECO:0000256" key="1">
    <source>
        <dbReference type="ARBA" id="ARBA00004236"/>
    </source>
</evidence>
<dbReference type="GO" id="GO:0005615">
    <property type="term" value="C:extracellular space"/>
    <property type="evidence" value="ECO:0007669"/>
    <property type="project" value="TreeGrafter"/>
</dbReference>
<feature type="signal peptide" evidence="8">
    <location>
        <begin position="1"/>
        <end position="34"/>
    </location>
</feature>
<dbReference type="AlphaFoldDB" id="A0A6P5LLX5"/>
<keyword evidence="5" id="KW-1015">Disulfide bond</keyword>
<evidence type="ECO:0000256" key="8">
    <source>
        <dbReference type="SAM" id="SignalP"/>
    </source>
</evidence>
<dbReference type="KEGG" id="pcw:110218456"/>
<keyword evidence="4 7" id="KW-0472">Membrane</keyword>
<gene>
    <name evidence="11" type="primary">LOC110218456</name>
</gene>
<evidence type="ECO:0000259" key="9">
    <source>
        <dbReference type="PROSITE" id="PS50835"/>
    </source>
</evidence>
<evidence type="ECO:0000256" key="6">
    <source>
        <dbReference type="ARBA" id="ARBA00023180"/>
    </source>
</evidence>
<evidence type="ECO:0000256" key="7">
    <source>
        <dbReference type="SAM" id="Phobius"/>
    </source>
</evidence>
<evidence type="ECO:0000313" key="10">
    <source>
        <dbReference type="Proteomes" id="UP000515140"/>
    </source>
</evidence>
<dbReference type="InterPro" id="IPR011161">
    <property type="entry name" value="MHC_I-like_Ag-recog"/>
</dbReference>
<proteinExistence type="predicted"/>
<evidence type="ECO:0000256" key="5">
    <source>
        <dbReference type="ARBA" id="ARBA00023157"/>
    </source>
</evidence>
<dbReference type="InterPro" id="IPR011162">
    <property type="entry name" value="MHC_I/II-like_Ag-recog"/>
</dbReference>
<dbReference type="PANTHER" id="PTHR16675">
    <property type="entry name" value="MHC CLASS I-RELATED"/>
    <property type="match status" value="1"/>
</dbReference>
<dbReference type="RefSeq" id="XP_020856856.1">
    <property type="nucleotide sequence ID" value="XM_021001197.1"/>
</dbReference>
<organism evidence="10 11">
    <name type="scientific">Phascolarctos cinereus</name>
    <name type="common">Koala</name>
    <dbReference type="NCBI Taxonomy" id="38626"/>
    <lineage>
        <taxon>Eukaryota</taxon>
        <taxon>Metazoa</taxon>
        <taxon>Chordata</taxon>
        <taxon>Craniata</taxon>
        <taxon>Vertebrata</taxon>
        <taxon>Euteleostomi</taxon>
        <taxon>Mammalia</taxon>
        <taxon>Metatheria</taxon>
        <taxon>Diprotodontia</taxon>
        <taxon>Phascolarctidae</taxon>
        <taxon>Phascolarctos</taxon>
    </lineage>
</organism>
<evidence type="ECO:0000313" key="11">
    <source>
        <dbReference type="RefSeq" id="XP_020856856.1"/>
    </source>
</evidence>
<dbReference type="SMART" id="SM00407">
    <property type="entry name" value="IGc1"/>
    <property type="match status" value="1"/>
</dbReference>
<dbReference type="InterPro" id="IPR036179">
    <property type="entry name" value="Ig-like_dom_sf"/>
</dbReference>
<dbReference type="FunFam" id="3.30.500.10:FF:000003">
    <property type="entry name" value="IgG receptor FcRn large subunit p51"/>
    <property type="match status" value="1"/>
</dbReference>
<dbReference type="SUPFAM" id="SSF48726">
    <property type="entry name" value="Immunoglobulin"/>
    <property type="match status" value="1"/>
</dbReference>
<reference evidence="11" key="1">
    <citation type="submission" date="2025-08" db="UniProtKB">
        <authorList>
            <consortium name="RefSeq"/>
        </authorList>
    </citation>
    <scope>IDENTIFICATION</scope>
    <source>
        <tissue evidence="11">Spleen</tissue>
    </source>
</reference>
<sequence>MTDKWNGMESQRRKGPFSPLLLILGAQAFMGIQAAHHKHEVQFTVVGTGNSLLDLTMVDFVDDMQVFLYDKQNSQLMAKEAWISQVLGAKFREKTQQKLIDHEKSFLWFLKKLRLNDTNSDKNITLQLFVVCEPQRDSDIGNQIKIAVDGEDFCWLDEIGQWFFMMPEAESFKPILMSTFWANQKAYYMQEYCYGIMKKILQHSSRKKNVPPEVTVLYREAVDGIIVLSCSATGFYPSCILLHWQKGRDIIAAGKQSSSSTLPNADGTFYQRIIIELPPGDPGTNYDCVVDHIELGTPKVFPVPGKPPKKRTWTVTLSILGVVIFVLSCAMSFIQWKKTNTGYSIHECATMEDIQMDIQEH</sequence>
<dbReference type="GeneID" id="110218456"/>
<dbReference type="InterPro" id="IPR003006">
    <property type="entry name" value="Ig/MHC_CS"/>
</dbReference>
<dbReference type="InterPro" id="IPR003597">
    <property type="entry name" value="Ig_C1-set"/>
</dbReference>
<evidence type="ECO:0000256" key="4">
    <source>
        <dbReference type="ARBA" id="ARBA00023136"/>
    </source>
</evidence>
<feature type="transmembrane region" description="Helical" evidence="7">
    <location>
        <begin position="313"/>
        <end position="334"/>
    </location>
</feature>
<evidence type="ECO:0000256" key="2">
    <source>
        <dbReference type="ARBA" id="ARBA00022475"/>
    </source>
</evidence>
<dbReference type="GO" id="GO:0006955">
    <property type="term" value="P:immune response"/>
    <property type="evidence" value="ECO:0007669"/>
    <property type="project" value="TreeGrafter"/>
</dbReference>
<dbReference type="PROSITE" id="PS00290">
    <property type="entry name" value="IG_MHC"/>
    <property type="match status" value="1"/>
</dbReference>